<evidence type="ECO:0000313" key="2">
    <source>
        <dbReference type="EMBL" id="SHM12489.1"/>
    </source>
</evidence>
<feature type="transmembrane region" description="Helical" evidence="1">
    <location>
        <begin position="35"/>
        <end position="52"/>
    </location>
</feature>
<dbReference type="AlphaFoldDB" id="A0A1M7G9F5"/>
<reference evidence="3" key="1">
    <citation type="submission" date="2016-11" db="EMBL/GenBank/DDBJ databases">
        <authorList>
            <person name="Varghese N."/>
            <person name="Submissions S."/>
        </authorList>
    </citation>
    <scope>NUCLEOTIDE SEQUENCE [LARGE SCALE GENOMIC DNA]</scope>
    <source>
        <strain evidence="3">CECT 8089</strain>
    </source>
</reference>
<gene>
    <name evidence="2" type="ORF">SAMN05216288_3100</name>
</gene>
<keyword evidence="1" id="KW-0472">Membrane</keyword>
<dbReference type="STRING" id="1220495.SAMN05216288_3100"/>
<protein>
    <recommendedName>
        <fullName evidence="4">DUF2845 domain-containing protein</fullName>
    </recommendedName>
</protein>
<keyword evidence="1" id="KW-0812">Transmembrane</keyword>
<keyword evidence="3" id="KW-1185">Reference proteome</keyword>
<evidence type="ECO:0008006" key="4">
    <source>
        <dbReference type="Google" id="ProtNLM"/>
    </source>
</evidence>
<proteinExistence type="predicted"/>
<keyword evidence="1" id="KW-1133">Transmembrane helix</keyword>
<evidence type="ECO:0000256" key="1">
    <source>
        <dbReference type="SAM" id="Phobius"/>
    </source>
</evidence>
<name>A0A1M7G9F5_9GAMM</name>
<organism evidence="2 3">
    <name type="scientific">Phytopseudomonas punonensis</name>
    <dbReference type="NCBI Taxonomy" id="1220495"/>
    <lineage>
        <taxon>Bacteria</taxon>
        <taxon>Pseudomonadati</taxon>
        <taxon>Pseudomonadota</taxon>
        <taxon>Gammaproteobacteria</taxon>
        <taxon>Pseudomonadales</taxon>
        <taxon>Pseudomonadaceae</taxon>
        <taxon>Phytopseudomonas</taxon>
    </lineage>
</organism>
<feature type="transmembrane region" description="Helical" evidence="1">
    <location>
        <begin position="12"/>
        <end position="29"/>
    </location>
</feature>
<accession>A0A1M7G9F5</accession>
<dbReference type="Proteomes" id="UP000184305">
    <property type="component" value="Unassembled WGS sequence"/>
</dbReference>
<dbReference type="RefSeq" id="WP_083593466.1">
    <property type="nucleotide sequence ID" value="NZ_FRBQ01000003.1"/>
</dbReference>
<sequence length="142" mass="16131">MAKISTKDQQALFGLVLFIGIPLFVFQKVSEAGAWPALLGTTVSAAALYLLYRYRKRANRLKYLRSRYGDEATVQAIFNGNIWDGMTQSQLIDSISAPSAIDQKYLKTKMREVWKYRLQGKNRYGLRITIDDSVVNGWESKG</sequence>
<evidence type="ECO:0000313" key="3">
    <source>
        <dbReference type="Proteomes" id="UP000184305"/>
    </source>
</evidence>
<dbReference type="EMBL" id="FRBQ01000003">
    <property type="protein sequence ID" value="SHM12489.1"/>
    <property type="molecule type" value="Genomic_DNA"/>
</dbReference>